<evidence type="ECO:0000313" key="3">
    <source>
        <dbReference type="Proteomes" id="UP001652680"/>
    </source>
</evidence>
<name>A0A6P4FQZ8_DRORH</name>
<keyword evidence="1" id="KW-1133">Transmembrane helix</keyword>
<keyword evidence="3" id="KW-1185">Reference proteome</keyword>
<dbReference type="EnsemblMetazoa" id="XM_017132132.2">
    <property type="protein sequence ID" value="XP_016987621.1"/>
    <property type="gene ID" value="LOC108050441"/>
</dbReference>
<protein>
    <submittedName>
        <fullName evidence="4">Uncharacterized protein LOC108050441</fullName>
    </submittedName>
</protein>
<dbReference type="GeneID" id="108050441"/>
<organism evidence="4">
    <name type="scientific">Drosophila rhopaloa</name>
    <name type="common">Fruit fly</name>
    <dbReference type="NCBI Taxonomy" id="1041015"/>
    <lineage>
        <taxon>Eukaryota</taxon>
        <taxon>Metazoa</taxon>
        <taxon>Ecdysozoa</taxon>
        <taxon>Arthropoda</taxon>
        <taxon>Hexapoda</taxon>
        <taxon>Insecta</taxon>
        <taxon>Pterygota</taxon>
        <taxon>Neoptera</taxon>
        <taxon>Endopterygota</taxon>
        <taxon>Diptera</taxon>
        <taxon>Brachycera</taxon>
        <taxon>Muscomorpha</taxon>
        <taxon>Ephydroidea</taxon>
        <taxon>Drosophilidae</taxon>
        <taxon>Drosophila</taxon>
        <taxon>Sophophora</taxon>
    </lineage>
</organism>
<reference evidence="2" key="3">
    <citation type="submission" date="2025-05" db="UniProtKB">
        <authorList>
            <consortium name="EnsemblMetazoa"/>
        </authorList>
    </citation>
    <scope>IDENTIFICATION</scope>
</reference>
<sequence>MHFVQHPVIINNNNVVDILHPENIEFDGPPVARKMIIGSFSMFVIFSYLQMLYILVAIYLALHHAHH</sequence>
<evidence type="ECO:0000313" key="4">
    <source>
        <dbReference type="RefSeq" id="XP_016987621.1"/>
    </source>
</evidence>
<keyword evidence="1" id="KW-0472">Membrane</keyword>
<keyword evidence="1" id="KW-0812">Transmembrane</keyword>
<evidence type="ECO:0000313" key="2">
    <source>
        <dbReference type="EnsemblMetazoa" id="XP_016987621.1"/>
    </source>
</evidence>
<proteinExistence type="predicted"/>
<accession>A0A6P4FQZ8</accession>
<dbReference type="RefSeq" id="XP_016987621.1">
    <property type="nucleotide sequence ID" value="XM_017132132.1"/>
</dbReference>
<reference evidence="3" key="1">
    <citation type="journal article" date="2021" name="Elife">
        <title>Highly contiguous assemblies of 101 drosophilid genomes.</title>
        <authorList>
            <person name="Kim B.Y."/>
            <person name="Wang J.R."/>
            <person name="Miller D.E."/>
            <person name="Barmina O."/>
            <person name="Delaney E."/>
            <person name="Thompson A."/>
            <person name="Comeault A.A."/>
            <person name="Peede D."/>
            <person name="D'Agostino E.R."/>
            <person name="Pelaez J."/>
            <person name="Aguilar J.M."/>
            <person name="Haji D."/>
            <person name="Matsunaga T."/>
            <person name="Armstrong E.E."/>
            <person name="Zych M."/>
            <person name="Ogawa Y."/>
            <person name="Stamenkovic-Radak M."/>
            <person name="Jelic M."/>
            <person name="Veselinovic M.S."/>
            <person name="Tanaskovic M."/>
            <person name="Eric P."/>
            <person name="Gao J.J."/>
            <person name="Katoh T.K."/>
            <person name="Toda M.J."/>
            <person name="Watabe H."/>
            <person name="Watada M."/>
            <person name="Davis J.S."/>
            <person name="Moyle L.C."/>
            <person name="Manoli G."/>
            <person name="Bertolini E."/>
            <person name="Kostal V."/>
            <person name="Hawley R.S."/>
            <person name="Takahashi A."/>
            <person name="Jones C.D."/>
            <person name="Price D.K."/>
            <person name="Whiteman N."/>
            <person name="Kopp A."/>
            <person name="Matute D.R."/>
            <person name="Petrov D.A."/>
        </authorList>
    </citation>
    <scope>NUCLEOTIDE SEQUENCE [LARGE SCALE GENOMIC DNA]</scope>
</reference>
<reference evidence="4" key="2">
    <citation type="submission" date="2025-04" db="UniProtKB">
        <authorList>
            <consortium name="RefSeq"/>
        </authorList>
    </citation>
    <scope>IDENTIFICATION</scope>
</reference>
<feature type="transmembrane region" description="Helical" evidence="1">
    <location>
        <begin position="36"/>
        <end position="62"/>
    </location>
</feature>
<dbReference type="Proteomes" id="UP001652680">
    <property type="component" value="Unassembled WGS sequence"/>
</dbReference>
<dbReference type="OrthoDB" id="7848447at2759"/>
<gene>
    <name evidence="4" type="primary">LOC108050441</name>
    <name evidence="2" type="synonym">108050441</name>
</gene>
<dbReference type="AlphaFoldDB" id="A0A6P4FQZ8"/>
<evidence type="ECO:0000256" key="1">
    <source>
        <dbReference type="SAM" id="Phobius"/>
    </source>
</evidence>